<name>A0A1H9IYY3_9BACT</name>
<dbReference type="InParanoid" id="A0A1H9IYY3"/>
<keyword evidence="3" id="KW-1185">Reference proteome</keyword>
<organism evidence="2 3">
    <name type="scientific">Neolewinella agarilytica</name>
    <dbReference type="NCBI Taxonomy" id="478744"/>
    <lineage>
        <taxon>Bacteria</taxon>
        <taxon>Pseudomonadati</taxon>
        <taxon>Bacteroidota</taxon>
        <taxon>Saprospiria</taxon>
        <taxon>Saprospirales</taxon>
        <taxon>Lewinellaceae</taxon>
        <taxon>Neolewinella</taxon>
    </lineage>
</organism>
<dbReference type="EMBL" id="FOFB01000016">
    <property type="protein sequence ID" value="SEQ79736.1"/>
    <property type="molecule type" value="Genomic_DNA"/>
</dbReference>
<proteinExistence type="predicted"/>
<gene>
    <name evidence="2" type="ORF">SAMN05444359_11612</name>
</gene>
<sequence>MPLPANFHCILRARHQKKLCAAHAQVQRGLLSKVAEQGLLRFCDGFFLWLKPNDEVKPKSTREAKPPNEKNSHNDH</sequence>
<feature type="region of interest" description="Disordered" evidence="1">
    <location>
        <begin position="57"/>
        <end position="76"/>
    </location>
</feature>
<evidence type="ECO:0000313" key="2">
    <source>
        <dbReference type="EMBL" id="SEQ79736.1"/>
    </source>
</evidence>
<dbReference type="AlphaFoldDB" id="A0A1H9IYY3"/>
<reference evidence="3" key="1">
    <citation type="submission" date="2016-10" db="EMBL/GenBank/DDBJ databases">
        <authorList>
            <person name="Varghese N."/>
            <person name="Submissions S."/>
        </authorList>
    </citation>
    <scope>NUCLEOTIDE SEQUENCE [LARGE SCALE GENOMIC DNA]</scope>
    <source>
        <strain evidence="3">DSM 24740</strain>
    </source>
</reference>
<evidence type="ECO:0000256" key="1">
    <source>
        <dbReference type="SAM" id="MobiDB-lite"/>
    </source>
</evidence>
<evidence type="ECO:0000313" key="3">
    <source>
        <dbReference type="Proteomes" id="UP000199021"/>
    </source>
</evidence>
<accession>A0A1H9IYY3</accession>
<dbReference type="Proteomes" id="UP000199021">
    <property type="component" value="Unassembled WGS sequence"/>
</dbReference>
<dbReference type="STRING" id="478744.SAMN05444359_11612"/>
<protein>
    <submittedName>
        <fullName evidence="2">Uncharacterized protein</fullName>
    </submittedName>
</protein>